<evidence type="ECO:0000256" key="3">
    <source>
        <dbReference type="RuleBase" id="RU003457"/>
    </source>
</evidence>
<evidence type="ECO:0000313" key="6">
    <source>
        <dbReference type="EMBL" id="PZP30406.1"/>
    </source>
</evidence>
<name>A0A2W5FCF8_9BURK</name>
<dbReference type="Gene3D" id="2.60.120.10">
    <property type="entry name" value="Jelly Rolls"/>
    <property type="match status" value="2"/>
</dbReference>
<sequence>MMSRRVSFRFWNESFDFCVYSPKLELSTVAAIMSSPRLLTPQRQRACAGLHAERWCEPQAWLDPFLMVEHFRMKASTLGPHPHAGLSTVTYLFDDSPQGFVCRHSLGQTRQLPPGGLHWLCAGRGAMHDEFPSPGPGGAEGLLMLVNLPAAQKLQAPAAGWLAPEAMPRDAGPGWRRVQVFGGSADMPLAGSTGLAVVDLDAEAHFTVQLPPDRQGVVIALRGSGTADGRAWRAGQALAVAPGQTLEVGARQPLRLACLSGVPLHEPVVRHGPFAMSSEGQVVEALQRFQSGAMGRLQPRNSSPE</sequence>
<dbReference type="PANTHER" id="PTHR13903:SF8">
    <property type="entry name" value="PIRIN"/>
    <property type="match status" value="1"/>
</dbReference>
<evidence type="ECO:0008006" key="8">
    <source>
        <dbReference type="Google" id="ProtNLM"/>
    </source>
</evidence>
<dbReference type="InterPro" id="IPR008778">
    <property type="entry name" value="Pirin_C_dom"/>
</dbReference>
<dbReference type="Pfam" id="PF05726">
    <property type="entry name" value="Pirin_C"/>
    <property type="match status" value="1"/>
</dbReference>
<dbReference type="InterPro" id="IPR012093">
    <property type="entry name" value="Pirin"/>
</dbReference>
<organism evidence="6 7">
    <name type="scientific">Roseateles depolymerans</name>
    <dbReference type="NCBI Taxonomy" id="76731"/>
    <lineage>
        <taxon>Bacteria</taxon>
        <taxon>Pseudomonadati</taxon>
        <taxon>Pseudomonadota</taxon>
        <taxon>Betaproteobacteria</taxon>
        <taxon>Burkholderiales</taxon>
        <taxon>Sphaerotilaceae</taxon>
        <taxon>Roseateles</taxon>
    </lineage>
</organism>
<feature type="binding site" evidence="2">
    <location>
        <position position="83"/>
    </location>
    <ligand>
        <name>Fe cation</name>
        <dbReference type="ChEBI" id="CHEBI:24875"/>
    </ligand>
</feature>
<keyword evidence="2" id="KW-0479">Metal-binding</keyword>
<dbReference type="InterPro" id="IPR014710">
    <property type="entry name" value="RmlC-like_jellyroll"/>
</dbReference>
<reference evidence="6 7" key="1">
    <citation type="submission" date="2017-08" db="EMBL/GenBank/DDBJ databases">
        <title>Infants hospitalized years apart are colonized by the same room-sourced microbial strains.</title>
        <authorList>
            <person name="Brooks B."/>
            <person name="Olm M.R."/>
            <person name="Firek B.A."/>
            <person name="Baker R."/>
            <person name="Thomas B.C."/>
            <person name="Morowitz M.J."/>
            <person name="Banfield J.F."/>
        </authorList>
    </citation>
    <scope>NUCLEOTIDE SEQUENCE [LARGE SCALE GENOMIC DNA]</scope>
    <source>
        <strain evidence="6">S2_012_000_R2_81</strain>
    </source>
</reference>
<evidence type="ECO:0000256" key="2">
    <source>
        <dbReference type="PIRSR" id="PIRSR006232-1"/>
    </source>
</evidence>
<dbReference type="GO" id="GO:0046872">
    <property type="term" value="F:metal ion binding"/>
    <property type="evidence" value="ECO:0007669"/>
    <property type="project" value="UniProtKB-KW"/>
</dbReference>
<evidence type="ECO:0000259" key="5">
    <source>
        <dbReference type="Pfam" id="PF05726"/>
    </source>
</evidence>
<comment type="caution">
    <text evidence="6">The sequence shown here is derived from an EMBL/GenBank/DDBJ whole genome shotgun (WGS) entry which is preliminary data.</text>
</comment>
<dbReference type="InterPro" id="IPR003829">
    <property type="entry name" value="Pirin_N_dom"/>
</dbReference>
<dbReference type="EMBL" id="QFOD01000014">
    <property type="protein sequence ID" value="PZP30406.1"/>
    <property type="molecule type" value="Genomic_DNA"/>
</dbReference>
<keyword evidence="2" id="KW-0408">Iron</keyword>
<proteinExistence type="inferred from homology"/>
<feature type="binding site" evidence="2">
    <location>
        <position position="81"/>
    </location>
    <ligand>
        <name>Fe cation</name>
        <dbReference type="ChEBI" id="CHEBI:24875"/>
    </ligand>
</feature>
<comment type="similarity">
    <text evidence="1 3">Belongs to the pirin family.</text>
</comment>
<dbReference type="AlphaFoldDB" id="A0A2W5FCF8"/>
<dbReference type="SUPFAM" id="SSF51182">
    <property type="entry name" value="RmlC-like cupins"/>
    <property type="match status" value="1"/>
</dbReference>
<feature type="domain" description="Pirin C-terminal" evidence="5">
    <location>
        <begin position="197"/>
        <end position="294"/>
    </location>
</feature>
<dbReference type="Proteomes" id="UP000249633">
    <property type="component" value="Unassembled WGS sequence"/>
</dbReference>
<dbReference type="InterPro" id="IPR011051">
    <property type="entry name" value="RmlC_Cupin_sf"/>
</dbReference>
<gene>
    <name evidence="6" type="ORF">DI603_14870</name>
</gene>
<evidence type="ECO:0000259" key="4">
    <source>
        <dbReference type="Pfam" id="PF02678"/>
    </source>
</evidence>
<accession>A0A2W5FCF8</accession>
<dbReference type="PIRSF" id="PIRSF006232">
    <property type="entry name" value="Pirin"/>
    <property type="match status" value="1"/>
</dbReference>
<feature type="binding site" evidence="2">
    <location>
        <position position="130"/>
    </location>
    <ligand>
        <name>Fe cation</name>
        <dbReference type="ChEBI" id="CHEBI:24875"/>
    </ligand>
</feature>
<dbReference type="Pfam" id="PF02678">
    <property type="entry name" value="Pirin"/>
    <property type="match status" value="1"/>
</dbReference>
<protein>
    <recommendedName>
        <fullName evidence="8">Pirin</fullName>
    </recommendedName>
</protein>
<feature type="domain" description="Pirin N-terminal" evidence="4">
    <location>
        <begin position="62"/>
        <end position="134"/>
    </location>
</feature>
<evidence type="ECO:0000313" key="7">
    <source>
        <dbReference type="Proteomes" id="UP000249633"/>
    </source>
</evidence>
<dbReference type="PANTHER" id="PTHR13903">
    <property type="entry name" value="PIRIN-RELATED"/>
    <property type="match status" value="1"/>
</dbReference>
<feature type="binding site" evidence="2">
    <location>
        <position position="128"/>
    </location>
    <ligand>
        <name>Fe cation</name>
        <dbReference type="ChEBI" id="CHEBI:24875"/>
    </ligand>
</feature>
<comment type="cofactor">
    <cofactor evidence="2">
        <name>Fe cation</name>
        <dbReference type="ChEBI" id="CHEBI:24875"/>
    </cofactor>
    <text evidence="2">Binds 1 Fe cation per subunit.</text>
</comment>
<evidence type="ECO:0000256" key="1">
    <source>
        <dbReference type="ARBA" id="ARBA00008416"/>
    </source>
</evidence>